<evidence type="ECO:0000313" key="2">
    <source>
        <dbReference type="EMBL" id="KPI42963.1"/>
    </source>
</evidence>
<dbReference type="EMBL" id="LFJN01000006">
    <property type="protein sequence ID" value="KPI42963.1"/>
    <property type="molecule type" value="Genomic_DNA"/>
</dbReference>
<proteinExistence type="inferred from homology"/>
<dbReference type="OrthoDB" id="412788at2759"/>
<evidence type="ECO:0000313" key="3">
    <source>
        <dbReference type="Proteomes" id="UP000038010"/>
    </source>
</evidence>
<gene>
    <name evidence="2" type="ORF">AB675_1730</name>
</gene>
<dbReference type="GeneID" id="28733522"/>
<dbReference type="PANTHER" id="PTHR34598">
    <property type="entry name" value="BLL6449 PROTEIN"/>
    <property type="match status" value="1"/>
</dbReference>
<dbReference type="Proteomes" id="UP000038010">
    <property type="component" value="Unassembled WGS sequence"/>
</dbReference>
<dbReference type="AlphaFoldDB" id="A0A0N1HDC6"/>
<keyword evidence="3" id="KW-1185">Reference proteome</keyword>
<dbReference type="InterPro" id="IPR044053">
    <property type="entry name" value="AsaB-like"/>
</dbReference>
<protein>
    <submittedName>
        <fullName evidence="2">Uncharacterized protein</fullName>
    </submittedName>
</protein>
<comment type="caution">
    <text evidence="2">The sequence shown here is derived from an EMBL/GenBank/DDBJ whole genome shotgun (WGS) entry which is preliminary data.</text>
</comment>
<comment type="similarity">
    <text evidence="1">Belongs to the asaB hydroxylase/desaturase family.</text>
</comment>
<reference evidence="2 3" key="1">
    <citation type="submission" date="2015-06" db="EMBL/GenBank/DDBJ databases">
        <title>Draft genome of the ant-associated black yeast Phialophora attae CBS 131958.</title>
        <authorList>
            <person name="Moreno L.F."/>
            <person name="Stielow B.J."/>
            <person name="de Hoog S."/>
            <person name="Vicente V.A."/>
            <person name="Weiss V.A."/>
            <person name="de Vries M."/>
            <person name="Cruz L.M."/>
            <person name="Souza E.M."/>
        </authorList>
    </citation>
    <scope>NUCLEOTIDE SEQUENCE [LARGE SCALE GENOMIC DNA]</scope>
    <source>
        <strain evidence="2 3">CBS 131958</strain>
    </source>
</reference>
<dbReference type="VEuPathDB" id="FungiDB:AB675_1730"/>
<organism evidence="2 3">
    <name type="scientific">Cyphellophora attinorum</name>
    <dbReference type="NCBI Taxonomy" id="1664694"/>
    <lineage>
        <taxon>Eukaryota</taxon>
        <taxon>Fungi</taxon>
        <taxon>Dikarya</taxon>
        <taxon>Ascomycota</taxon>
        <taxon>Pezizomycotina</taxon>
        <taxon>Eurotiomycetes</taxon>
        <taxon>Chaetothyriomycetidae</taxon>
        <taxon>Chaetothyriales</taxon>
        <taxon>Cyphellophoraceae</taxon>
        <taxon>Cyphellophora</taxon>
    </lineage>
</organism>
<accession>A0A0N1HDC6</accession>
<dbReference type="GO" id="GO:0016491">
    <property type="term" value="F:oxidoreductase activity"/>
    <property type="evidence" value="ECO:0007669"/>
    <property type="project" value="InterPro"/>
</dbReference>
<dbReference type="RefSeq" id="XP_018002926.1">
    <property type="nucleotide sequence ID" value="XM_018141642.1"/>
</dbReference>
<sequence>MATQTQTTASQHLTIVAEPHDVETEILYTKEAGVVKDVRPNVKDFTLEKNGFQYVHHSVPQDHFANEDAIKTLHYKEMEAFIAKTVGAKDVMIYNHIVRNAPLSTDDKNRQGYVGPAYRCHIDVSTDFSKEIVEQNLKRFGKDASLKDGKWQLLNVWRPLKTIRRDPLAVSDANTIPYSDQHIVTHERKYTVDGEEKVMKVESPFTRRNDGHQFYYMHEQQPHDVLIFKTADSDATAVGAATHTSFTVPGTENLPTRESIEMRVLVTY</sequence>
<evidence type="ECO:0000256" key="1">
    <source>
        <dbReference type="ARBA" id="ARBA00023604"/>
    </source>
</evidence>
<dbReference type="PANTHER" id="PTHR34598:SF3">
    <property type="entry name" value="OXIDOREDUCTASE AN1597"/>
    <property type="match status" value="1"/>
</dbReference>
<name>A0A0N1HDC6_9EURO</name>
<dbReference type="NCBIfam" id="NF041278">
    <property type="entry name" value="CmcJ_NvfI_EfuI"/>
    <property type="match status" value="1"/>
</dbReference>